<dbReference type="AlphaFoldDB" id="A0A0G4PLU1"/>
<dbReference type="Proteomes" id="UP000053732">
    <property type="component" value="Unassembled WGS sequence"/>
</dbReference>
<organism evidence="1 2">
    <name type="scientific">Penicillium camemberti (strain FM 013)</name>
    <dbReference type="NCBI Taxonomy" id="1429867"/>
    <lineage>
        <taxon>Eukaryota</taxon>
        <taxon>Fungi</taxon>
        <taxon>Dikarya</taxon>
        <taxon>Ascomycota</taxon>
        <taxon>Pezizomycotina</taxon>
        <taxon>Eurotiomycetes</taxon>
        <taxon>Eurotiomycetidae</taxon>
        <taxon>Eurotiales</taxon>
        <taxon>Aspergillaceae</taxon>
        <taxon>Penicillium</taxon>
    </lineage>
</organism>
<dbReference type="EMBL" id="HG793155">
    <property type="protein sequence ID" value="CRL27375.1"/>
    <property type="molecule type" value="Genomic_DNA"/>
</dbReference>
<dbReference type="STRING" id="1429867.A0A0G4PLU1"/>
<keyword evidence="2" id="KW-1185">Reference proteome</keyword>
<evidence type="ECO:0000313" key="1">
    <source>
        <dbReference type="EMBL" id="CRL27375.1"/>
    </source>
</evidence>
<evidence type="ECO:0000313" key="2">
    <source>
        <dbReference type="Proteomes" id="UP000053732"/>
    </source>
</evidence>
<accession>A0A0G4PLU1</accession>
<sequence length="89" mass="10540">MRQLYQAYITPVLDYTSTVWHDPMRDKTHLRHLNIVQRTVLIRILSAFRTVATTTLEVETHILPTHLRLRHRAQNTITSLHTLPRNHPI</sequence>
<gene>
    <name evidence="1" type="ORF">PCAMFM013_S022g000055</name>
</gene>
<protein>
    <submittedName>
        <fullName evidence="1">Str. FM013</fullName>
    </submittedName>
</protein>
<proteinExistence type="predicted"/>
<name>A0A0G4PLU1_PENC3</name>
<reference evidence="1 2" key="1">
    <citation type="journal article" date="2014" name="Nat. Commun.">
        <title>Multiple recent horizontal transfers of a large genomic region in cheese making fungi.</title>
        <authorList>
            <person name="Cheeseman K."/>
            <person name="Ropars J."/>
            <person name="Renault P."/>
            <person name="Dupont J."/>
            <person name="Gouzy J."/>
            <person name="Branca A."/>
            <person name="Abraham A.L."/>
            <person name="Ceppi M."/>
            <person name="Conseiller E."/>
            <person name="Debuchy R."/>
            <person name="Malagnac F."/>
            <person name="Goarin A."/>
            <person name="Silar P."/>
            <person name="Lacoste S."/>
            <person name="Sallet E."/>
            <person name="Bensimon A."/>
            <person name="Giraud T."/>
            <person name="Brygoo Y."/>
        </authorList>
    </citation>
    <scope>NUCLEOTIDE SEQUENCE [LARGE SCALE GENOMIC DNA]</scope>
    <source>
        <strain evidence="2">FM 013</strain>
    </source>
</reference>